<dbReference type="STRING" id="28903.B0W43_00665"/>
<protein>
    <submittedName>
        <fullName evidence="1">Uncharacterized protein</fullName>
    </submittedName>
</protein>
<dbReference type="RefSeq" id="WP_226057194.1">
    <property type="nucleotide sequence ID" value="NZ_CP022586.1"/>
</dbReference>
<evidence type="ECO:0000313" key="4">
    <source>
        <dbReference type="Proteomes" id="UP000596039"/>
    </source>
</evidence>
<proteinExistence type="predicted"/>
<keyword evidence="4" id="KW-1185">Reference proteome</keyword>
<gene>
    <name evidence="2" type="ORF">HYD69_00615</name>
    <name evidence="1" type="ORF">MBOVJF4278_00104</name>
</gene>
<dbReference type="Proteomes" id="UP000596039">
    <property type="component" value="Chromosome"/>
</dbReference>
<name>A0A2N8U1K0_MYCBV</name>
<dbReference type="AlphaFoldDB" id="A0A2N8U1K0"/>
<evidence type="ECO:0000313" key="2">
    <source>
        <dbReference type="EMBL" id="WHO15677.1"/>
    </source>
</evidence>
<organism evidence="1 3">
    <name type="scientific">Mycoplasmopsis bovis</name>
    <name type="common">Mycoplasma bovis</name>
    <dbReference type="NCBI Taxonomy" id="28903"/>
    <lineage>
        <taxon>Bacteria</taxon>
        <taxon>Bacillati</taxon>
        <taxon>Mycoplasmatota</taxon>
        <taxon>Mycoplasmoidales</taxon>
        <taxon>Metamycoplasmataceae</taxon>
        <taxon>Mycoplasmopsis</taxon>
    </lineage>
</organism>
<reference evidence="1 3" key="1">
    <citation type="submission" date="2016-06" db="EMBL/GenBank/DDBJ databases">
        <authorList>
            <person name="Kjaerup R.B."/>
            <person name="Dalgaard T.S."/>
            <person name="Juul-Madsen H.R."/>
        </authorList>
    </citation>
    <scope>NUCLEOTIDE SEQUENCE [LARGE SCALE GENOMIC DNA]</scope>
    <source>
        <strain evidence="1">JF4278</strain>
    </source>
</reference>
<reference evidence="2" key="3">
    <citation type="submission" date="2021-04" db="EMBL/GenBank/DDBJ databases">
        <authorList>
            <person name="Vereecke N."/>
            <person name="Bokma J."/>
        </authorList>
    </citation>
    <scope>NUCLEOTIDE SEQUENCE</scope>
    <source>
        <strain evidence="2">Mb222</strain>
    </source>
</reference>
<evidence type="ECO:0000313" key="3">
    <source>
        <dbReference type="Proteomes" id="UP000233776"/>
    </source>
</evidence>
<reference evidence="2 4" key="2">
    <citation type="journal article" date="2020" name="Vet. Res.">
        <title>Phylogenomic analysis of Mycoplasma bovis from Belgian veal, dairy and beef herds.</title>
        <authorList>
            <person name="Bokma J."/>
            <person name="Vereecke N."/>
            <person name="De Bleecker K."/>
            <person name="Callens J."/>
            <person name="Ribbens S."/>
            <person name="Nauwynck H."/>
            <person name="Haesebrouck F."/>
            <person name="Theuns S."/>
            <person name="Boyen F."/>
            <person name="Pardon B."/>
        </authorList>
    </citation>
    <scope>NUCLEOTIDE SEQUENCE [LARGE SCALE GENOMIC DNA]</scope>
    <source>
        <strain evidence="2 4">Mb222</strain>
    </source>
</reference>
<dbReference type="InterPro" id="IPR058231">
    <property type="entry name" value="MG284-like_C"/>
</dbReference>
<evidence type="ECO:0000313" key="1">
    <source>
        <dbReference type="EMBL" id="SBO45893.1"/>
    </source>
</evidence>
<dbReference type="Proteomes" id="UP000233776">
    <property type="component" value="Chromosome I"/>
</dbReference>
<dbReference type="EMBL" id="CP058496">
    <property type="protein sequence ID" value="WHO15677.1"/>
    <property type="molecule type" value="Genomic_DNA"/>
</dbReference>
<dbReference type="EMBL" id="LT578453">
    <property type="protein sequence ID" value="SBO45893.1"/>
    <property type="molecule type" value="Genomic_DNA"/>
</dbReference>
<dbReference type="NCBIfam" id="NF045770">
    <property type="entry name" value="MPN403_MG284_C"/>
    <property type="match status" value="1"/>
</dbReference>
<accession>A0A2N8U1K0</accession>
<dbReference type="GeneID" id="31507489"/>
<sequence length="123" mass="14967">MMNGISLHNVLNYTMTDLEKYKFVATICRIEKARAKLDEKSSLFSSDRNKMNYTGRSFFSEKFNRALECLEDNYKHLITKEFLEKENNYWYEEFYSKTTYYKYRKNAVNEFLAYYLDKDQTII</sequence>